<keyword evidence="3" id="KW-1185">Reference proteome</keyword>
<gene>
    <name evidence="2" type="ORF">EKO04_002165</name>
</gene>
<name>A0A8H7MGD5_9PLEO</name>
<feature type="compositionally biased region" description="Basic and acidic residues" evidence="1">
    <location>
        <begin position="53"/>
        <end position="91"/>
    </location>
</feature>
<feature type="compositionally biased region" description="Polar residues" evidence="1">
    <location>
        <begin position="1"/>
        <end position="13"/>
    </location>
</feature>
<comment type="caution">
    <text evidence="2">The sequence shown here is derived from an EMBL/GenBank/DDBJ whole genome shotgun (WGS) entry which is preliminary data.</text>
</comment>
<dbReference type="EMBL" id="RZGK01000004">
    <property type="protein sequence ID" value="KAF9699666.1"/>
    <property type="molecule type" value="Genomic_DNA"/>
</dbReference>
<dbReference type="Proteomes" id="UP000651452">
    <property type="component" value="Unassembled WGS sequence"/>
</dbReference>
<evidence type="ECO:0000313" key="2">
    <source>
        <dbReference type="EMBL" id="KAF9699666.1"/>
    </source>
</evidence>
<organism evidence="2 3">
    <name type="scientific">Ascochyta lentis</name>
    <dbReference type="NCBI Taxonomy" id="205686"/>
    <lineage>
        <taxon>Eukaryota</taxon>
        <taxon>Fungi</taxon>
        <taxon>Dikarya</taxon>
        <taxon>Ascomycota</taxon>
        <taxon>Pezizomycotina</taxon>
        <taxon>Dothideomycetes</taxon>
        <taxon>Pleosporomycetidae</taxon>
        <taxon>Pleosporales</taxon>
        <taxon>Pleosporineae</taxon>
        <taxon>Didymellaceae</taxon>
        <taxon>Ascochyta</taxon>
    </lineage>
</organism>
<feature type="region of interest" description="Disordered" evidence="1">
    <location>
        <begin position="1"/>
        <end position="99"/>
    </location>
</feature>
<evidence type="ECO:0000313" key="3">
    <source>
        <dbReference type="Proteomes" id="UP000651452"/>
    </source>
</evidence>
<reference evidence="2" key="1">
    <citation type="submission" date="2018-12" db="EMBL/GenBank/DDBJ databases">
        <authorList>
            <person name="Syme R.A."/>
            <person name="Farfan-Caceres L."/>
            <person name="Lichtenzveig J."/>
        </authorList>
    </citation>
    <scope>NUCLEOTIDE SEQUENCE</scope>
    <source>
        <strain evidence="2">Al4</strain>
    </source>
</reference>
<dbReference type="AlphaFoldDB" id="A0A8H7MGD5"/>
<reference evidence="2" key="2">
    <citation type="submission" date="2020-09" db="EMBL/GenBank/DDBJ databases">
        <title>Reference genome assembly for Australian Ascochyta lentis isolate Al4.</title>
        <authorList>
            <person name="Lee R.C."/>
            <person name="Farfan-Caceres L.M."/>
            <person name="Debler J.W."/>
            <person name="Williams A.H."/>
            <person name="Henares B.M."/>
        </authorList>
    </citation>
    <scope>NUCLEOTIDE SEQUENCE</scope>
    <source>
        <strain evidence="2">Al4</strain>
    </source>
</reference>
<accession>A0A8H7MGD5</accession>
<evidence type="ECO:0000256" key="1">
    <source>
        <dbReference type="SAM" id="MobiDB-lite"/>
    </source>
</evidence>
<sequence length="204" mass="23476">MSNETEPSLSQEATHPFRSSPPALTQNLSFELDEMDASNSEPVAPHDAQQTPERPEYKRINSDDTARPASAQHDRDNSEEHSDIEAEHESSENEDSDPATQIANFDWNRLHDQYHIAINNCSQEEAKLMQDWSNLMEVLCSFFRVWAESGHAQETDRTFQRLQTRTKFVLHEEQKLEDKRNHYINVVRAFESALNLLKAPGLRG</sequence>
<dbReference type="OrthoDB" id="5335351at2759"/>
<protein>
    <submittedName>
        <fullName evidence="2">Uncharacterized protein</fullName>
    </submittedName>
</protein>
<proteinExistence type="predicted"/>